<dbReference type="RefSeq" id="WP_245997470.1">
    <property type="nucleotide sequence ID" value="NZ_QQBC01000003.1"/>
</dbReference>
<dbReference type="Proteomes" id="UP000254869">
    <property type="component" value="Unassembled WGS sequence"/>
</dbReference>
<proteinExistence type="predicted"/>
<dbReference type="Pfam" id="PF05685">
    <property type="entry name" value="Uma2"/>
    <property type="match status" value="1"/>
</dbReference>
<reference evidence="2 3" key="1">
    <citation type="submission" date="2018-07" db="EMBL/GenBank/DDBJ databases">
        <title>Genomic Encyclopedia of Type Strains, Phase IV (KMG-IV): sequencing the most valuable type-strain genomes for metagenomic binning, comparative biology and taxonomic classification.</title>
        <authorList>
            <person name="Goeker M."/>
        </authorList>
    </citation>
    <scope>NUCLEOTIDE SEQUENCE [LARGE SCALE GENOMIC DNA]</scope>
    <source>
        <strain evidence="2 3">DSM 44290</strain>
    </source>
</reference>
<accession>A0A370I942</accession>
<comment type="caution">
    <text evidence="2">The sequence shown here is derived from an EMBL/GenBank/DDBJ whole genome shotgun (WGS) entry which is preliminary data.</text>
</comment>
<keyword evidence="2" id="KW-0378">Hydrolase</keyword>
<evidence type="ECO:0000313" key="3">
    <source>
        <dbReference type="Proteomes" id="UP000254869"/>
    </source>
</evidence>
<keyword evidence="3" id="KW-1185">Reference proteome</keyword>
<dbReference type="Gene3D" id="3.90.1570.10">
    <property type="entry name" value="tt1808, chain A"/>
    <property type="match status" value="1"/>
</dbReference>
<dbReference type="CDD" id="cd06260">
    <property type="entry name" value="DUF820-like"/>
    <property type="match status" value="1"/>
</dbReference>
<keyword evidence="2" id="KW-0255">Endonuclease</keyword>
<dbReference type="STRING" id="1210086.GCA_001613105_07359"/>
<dbReference type="PANTHER" id="PTHR35400">
    <property type="entry name" value="SLR1083 PROTEIN"/>
    <property type="match status" value="1"/>
</dbReference>
<evidence type="ECO:0000313" key="2">
    <source>
        <dbReference type="EMBL" id="RDI67246.1"/>
    </source>
</evidence>
<dbReference type="SUPFAM" id="SSF52980">
    <property type="entry name" value="Restriction endonuclease-like"/>
    <property type="match status" value="1"/>
</dbReference>
<dbReference type="EMBL" id="QQBC01000003">
    <property type="protein sequence ID" value="RDI67246.1"/>
    <property type="molecule type" value="Genomic_DNA"/>
</dbReference>
<dbReference type="PANTHER" id="PTHR35400:SF3">
    <property type="entry name" value="SLL1072 PROTEIN"/>
    <property type="match status" value="1"/>
</dbReference>
<dbReference type="InterPro" id="IPR011335">
    <property type="entry name" value="Restrct_endonuc-II-like"/>
</dbReference>
<feature type="domain" description="Putative restriction endonuclease" evidence="1">
    <location>
        <begin position="20"/>
        <end position="166"/>
    </location>
</feature>
<protein>
    <submittedName>
        <fullName evidence="2">Uma2 family endonuclease</fullName>
    </submittedName>
</protein>
<dbReference type="InterPro" id="IPR012296">
    <property type="entry name" value="Nuclease_put_TT1808"/>
</dbReference>
<organism evidence="2 3">
    <name type="scientific">Nocardia pseudobrasiliensis</name>
    <dbReference type="NCBI Taxonomy" id="45979"/>
    <lineage>
        <taxon>Bacteria</taxon>
        <taxon>Bacillati</taxon>
        <taxon>Actinomycetota</taxon>
        <taxon>Actinomycetes</taxon>
        <taxon>Mycobacteriales</taxon>
        <taxon>Nocardiaceae</taxon>
        <taxon>Nocardia</taxon>
    </lineage>
</organism>
<dbReference type="AlphaFoldDB" id="A0A370I942"/>
<evidence type="ECO:0000259" key="1">
    <source>
        <dbReference type="Pfam" id="PF05685"/>
    </source>
</evidence>
<keyword evidence="2" id="KW-0540">Nuclease</keyword>
<dbReference type="GO" id="GO:0004519">
    <property type="term" value="F:endonuclease activity"/>
    <property type="evidence" value="ECO:0007669"/>
    <property type="project" value="UniProtKB-KW"/>
</dbReference>
<sequence length="186" mass="20679">MSIVTQWPDHLLTLADWDGLPEDSSRRFELVEGVLGVTPRPILRHQSAGWRLAGQLEPQLPPELYVVTEAELLIDAEGPATVSVPDIMAVRGDLMDDDLARATAADVPLAVEILSPGTRRTDRVTKFAEAGIDHYWLLDLDEPITLTAYRLVDGEYELVGEHTGKARLVLFDRPVIVDLPSLTRHR</sequence>
<dbReference type="InterPro" id="IPR008538">
    <property type="entry name" value="Uma2"/>
</dbReference>
<gene>
    <name evidence="2" type="ORF">DFR76_103317</name>
</gene>
<name>A0A370I942_9NOCA</name>